<comment type="caution">
    <text evidence="1">The sequence shown here is derived from an EMBL/GenBank/DDBJ whole genome shotgun (WGS) entry which is preliminary data.</text>
</comment>
<evidence type="ECO:0000313" key="2">
    <source>
        <dbReference type="Proteomes" id="UP000696280"/>
    </source>
</evidence>
<proteinExistence type="predicted"/>
<protein>
    <submittedName>
        <fullName evidence="1">Uncharacterized protein</fullName>
    </submittedName>
</protein>
<name>A0A9N9L6G6_9HELO</name>
<dbReference type="EMBL" id="CAJVRL010000087">
    <property type="protein sequence ID" value="CAG8958983.1"/>
    <property type="molecule type" value="Genomic_DNA"/>
</dbReference>
<keyword evidence="2" id="KW-1185">Reference proteome</keyword>
<dbReference type="OrthoDB" id="3474419at2759"/>
<dbReference type="AlphaFoldDB" id="A0A9N9L6G6"/>
<evidence type="ECO:0000313" key="1">
    <source>
        <dbReference type="EMBL" id="CAG8958983.1"/>
    </source>
</evidence>
<gene>
    <name evidence="1" type="ORF">HYFRA_00012141</name>
</gene>
<accession>A0A9N9L6G6</accession>
<organism evidence="1 2">
    <name type="scientific">Hymenoscyphus fraxineus</name>
    <dbReference type="NCBI Taxonomy" id="746836"/>
    <lineage>
        <taxon>Eukaryota</taxon>
        <taxon>Fungi</taxon>
        <taxon>Dikarya</taxon>
        <taxon>Ascomycota</taxon>
        <taxon>Pezizomycotina</taxon>
        <taxon>Leotiomycetes</taxon>
        <taxon>Helotiales</taxon>
        <taxon>Helotiaceae</taxon>
        <taxon>Hymenoscyphus</taxon>
    </lineage>
</organism>
<sequence length="367" mass="42234">MRLRSGVVVDVQKPRPLQRACWQCRTAQERNDPKKPIYECNPRCIVANFEQRKIPEKVLTSFPKIVGLGTSEFILPASLGIYLKVQKQYTSGEDFPIRFFDPSLIWLDPQRPPPYYAAIAYIRKYRASLVEWGNWYEPRTLIIMGEFLAWQETRIKEAVKCQRPLTEEVLILASVFRILAYSHELVQVWFNLGDAEEFQFEGMFNSIPKTITFPGEDPVISISTCEEPPTNSEEAIDISMLLSTIMQQLQTMILRRKPSDWPIIIAVLSILKLSENSLSCGLRYFSPFENAPRFEHALNSLCVLFDCIDGRHPLSEEWDASHYKSLVGTDSLAFGWCDLLRELADDNEDVWDHGQLIDKIDSFISNA</sequence>
<dbReference type="Proteomes" id="UP000696280">
    <property type="component" value="Unassembled WGS sequence"/>
</dbReference>
<reference evidence="1" key="1">
    <citation type="submission" date="2021-07" db="EMBL/GenBank/DDBJ databases">
        <authorList>
            <person name="Durling M."/>
        </authorList>
    </citation>
    <scope>NUCLEOTIDE SEQUENCE</scope>
</reference>